<gene>
    <name evidence="1" type="ORF">CFP56_002100</name>
</gene>
<reference evidence="1 2" key="1">
    <citation type="journal article" date="2018" name="Sci. Data">
        <title>The draft genome sequence of cork oak.</title>
        <authorList>
            <person name="Ramos A.M."/>
            <person name="Usie A."/>
            <person name="Barbosa P."/>
            <person name="Barros P.M."/>
            <person name="Capote T."/>
            <person name="Chaves I."/>
            <person name="Simoes F."/>
            <person name="Abreu I."/>
            <person name="Carrasquinho I."/>
            <person name="Faro C."/>
            <person name="Guimaraes J.B."/>
            <person name="Mendonca D."/>
            <person name="Nobrega F."/>
            <person name="Rodrigues L."/>
            <person name="Saibo N.J.M."/>
            <person name="Varela M.C."/>
            <person name="Egas C."/>
            <person name="Matos J."/>
            <person name="Miguel C.M."/>
            <person name="Oliveira M.M."/>
            <person name="Ricardo C.P."/>
            <person name="Goncalves S."/>
        </authorList>
    </citation>
    <scope>NUCLEOTIDE SEQUENCE [LARGE SCALE GENOMIC DNA]</scope>
    <source>
        <strain evidence="2">cv. HL8</strain>
    </source>
</reference>
<keyword evidence="2" id="KW-1185">Reference proteome</keyword>
<protein>
    <recommendedName>
        <fullName evidence="3">Transposase</fullName>
    </recommendedName>
</protein>
<sequence length="67" mass="7808">MGFDLKNDKYTIPTKSSNAFGCWTTVTVHSEHGQIHWKQLLYTTEFRRHSHYLDIGLKSIQELVDAI</sequence>
<proteinExistence type="predicted"/>
<dbReference type="Proteomes" id="UP000237347">
    <property type="component" value="Unassembled WGS sequence"/>
</dbReference>
<evidence type="ECO:0000313" key="1">
    <source>
        <dbReference type="EMBL" id="KAK7859815.1"/>
    </source>
</evidence>
<evidence type="ECO:0000313" key="2">
    <source>
        <dbReference type="Proteomes" id="UP000237347"/>
    </source>
</evidence>
<dbReference type="AlphaFoldDB" id="A0AAW0M7D4"/>
<accession>A0AAW0M7D4</accession>
<organism evidence="1 2">
    <name type="scientific">Quercus suber</name>
    <name type="common">Cork oak</name>
    <dbReference type="NCBI Taxonomy" id="58331"/>
    <lineage>
        <taxon>Eukaryota</taxon>
        <taxon>Viridiplantae</taxon>
        <taxon>Streptophyta</taxon>
        <taxon>Embryophyta</taxon>
        <taxon>Tracheophyta</taxon>
        <taxon>Spermatophyta</taxon>
        <taxon>Magnoliopsida</taxon>
        <taxon>eudicotyledons</taxon>
        <taxon>Gunneridae</taxon>
        <taxon>Pentapetalae</taxon>
        <taxon>rosids</taxon>
        <taxon>fabids</taxon>
        <taxon>Fagales</taxon>
        <taxon>Fagaceae</taxon>
        <taxon>Quercus</taxon>
    </lineage>
</organism>
<name>A0AAW0M7D4_QUESU</name>
<comment type="caution">
    <text evidence="1">The sequence shown here is derived from an EMBL/GenBank/DDBJ whole genome shotgun (WGS) entry which is preliminary data.</text>
</comment>
<dbReference type="EMBL" id="PKMF04000010">
    <property type="protein sequence ID" value="KAK7859815.1"/>
    <property type="molecule type" value="Genomic_DNA"/>
</dbReference>
<evidence type="ECO:0008006" key="3">
    <source>
        <dbReference type="Google" id="ProtNLM"/>
    </source>
</evidence>